<evidence type="ECO:0000313" key="2">
    <source>
        <dbReference type="Proteomes" id="UP001595791"/>
    </source>
</evidence>
<evidence type="ECO:0008006" key="3">
    <source>
        <dbReference type="Google" id="ProtNLM"/>
    </source>
</evidence>
<reference evidence="2" key="1">
    <citation type="journal article" date="2019" name="Int. J. Syst. Evol. Microbiol.">
        <title>The Global Catalogue of Microorganisms (GCM) 10K type strain sequencing project: providing services to taxonomists for standard genome sequencing and annotation.</title>
        <authorList>
            <consortium name="The Broad Institute Genomics Platform"/>
            <consortium name="The Broad Institute Genome Sequencing Center for Infectious Disease"/>
            <person name="Wu L."/>
            <person name="Ma J."/>
        </authorList>
    </citation>
    <scope>NUCLEOTIDE SEQUENCE [LARGE SCALE GENOMIC DNA]</scope>
    <source>
        <strain evidence="2">LMG 29894</strain>
    </source>
</reference>
<dbReference type="Proteomes" id="UP001595791">
    <property type="component" value="Unassembled WGS sequence"/>
</dbReference>
<sequence>MERYKNLSGNSGVLEYDMGPESITVQFRNGVYYAYTYRSAGPSKVEQMKKLAVAGKGLASYIGRYAPRLYEAKWK</sequence>
<evidence type="ECO:0000313" key="1">
    <source>
        <dbReference type="EMBL" id="MFC4159006.1"/>
    </source>
</evidence>
<gene>
    <name evidence="1" type="ORF">ACFOW7_06505</name>
</gene>
<organism evidence="1 2">
    <name type="scientific">Chitinimonas lacunae</name>
    <dbReference type="NCBI Taxonomy" id="1963018"/>
    <lineage>
        <taxon>Bacteria</taxon>
        <taxon>Pseudomonadati</taxon>
        <taxon>Pseudomonadota</taxon>
        <taxon>Betaproteobacteria</taxon>
        <taxon>Neisseriales</taxon>
        <taxon>Chitinibacteraceae</taxon>
        <taxon>Chitinimonas</taxon>
    </lineage>
</organism>
<dbReference type="RefSeq" id="WP_378162289.1">
    <property type="nucleotide sequence ID" value="NZ_JBHSBU010000001.1"/>
</dbReference>
<protein>
    <recommendedName>
        <fullName evidence="3">KTSC domain-containing protein</fullName>
    </recommendedName>
</protein>
<proteinExistence type="predicted"/>
<accession>A0ABV8MNW9</accession>
<dbReference type="EMBL" id="JBHSBU010000001">
    <property type="protein sequence ID" value="MFC4159006.1"/>
    <property type="molecule type" value="Genomic_DNA"/>
</dbReference>
<comment type="caution">
    <text evidence="1">The sequence shown here is derived from an EMBL/GenBank/DDBJ whole genome shotgun (WGS) entry which is preliminary data.</text>
</comment>
<name>A0ABV8MNW9_9NEIS</name>
<keyword evidence="2" id="KW-1185">Reference proteome</keyword>